<proteinExistence type="predicted"/>
<evidence type="ECO:0000313" key="2">
    <source>
        <dbReference type="Proteomes" id="UP000218606"/>
    </source>
</evidence>
<accession>A0AAN1LCS4</accession>
<dbReference type="Proteomes" id="UP000218606">
    <property type="component" value="Plasmid pP13_g"/>
</dbReference>
<dbReference type="EMBL" id="CP010774">
    <property type="protein sequence ID" value="ATG46007.1"/>
    <property type="molecule type" value="Genomic_DNA"/>
</dbReference>
<dbReference type="AlphaFoldDB" id="A0AAN1LCS4"/>
<protein>
    <submittedName>
        <fullName evidence="1">Uncharacterized protein</fullName>
    </submittedName>
</protein>
<gene>
    <name evidence="1" type="ORF">PhaeoP13_04125</name>
</gene>
<sequence>MSWEQGKVLLSHAVRHFVSQGGKLEYEMFIEDGQKRWLLYGVTPSGDRLQVFLQRTGDAKIFRNANAVVNYHESMCPEDGSVNVPIVDKDGNMAVAPDADTT</sequence>
<name>A0AAN1LCS4_9RHOB</name>
<geneLocation type="plasmid" evidence="2">
    <name>pp13_g</name>
</geneLocation>
<organism evidence="1 2">
    <name type="scientific">Phaeobacter piscinae</name>
    <dbReference type="NCBI Taxonomy" id="1580596"/>
    <lineage>
        <taxon>Bacteria</taxon>
        <taxon>Pseudomonadati</taxon>
        <taxon>Pseudomonadota</taxon>
        <taxon>Alphaproteobacteria</taxon>
        <taxon>Rhodobacterales</taxon>
        <taxon>Roseobacteraceae</taxon>
        <taxon>Phaeobacter</taxon>
    </lineage>
</organism>
<keyword evidence="1" id="KW-0614">Plasmid</keyword>
<dbReference type="RefSeq" id="WP_096873615.1">
    <property type="nucleotide sequence ID" value="NZ_CP010774.1"/>
</dbReference>
<evidence type="ECO:0000313" key="1">
    <source>
        <dbReference type="EMBL" id="ATG46007.1"/>
    </source>
</evidence>
<reference evidence="1 2" key="1">
    <citation type="journal article" date="2017" name="Front. Microbiol.">
        <title>Phaeobacter piscinae sp. nov., a species of the Roseobacter group and potential aquaculture probiont.</title>
        <authorList>
            <person name="Sonnenschein E.C."/>
            <person name="Phippen C.B.W."/>
            <person name="Nielsen K.F."/>
            <person name="Mateiu R.V."/>
            <person name="Melchiorsen J."/>
            <person name="Gram L."/>
            <person name="Overmann J."/>
            <person name="Freese H.M."/>
        </authorList>
    </citation>
    <scope>NUCLEOTIDE SEQUENCE [LARGE SCALE GENOMIC DNA]</scope>
    <source>
        <strain evidence="1 2">P13</strain>
    </source>
</reference>